<evidence type="ECO:0000256" key="4">
    <source>
        <dbReference type="ARBA" id="ARBA00023125"/>
    </source>
</evidence>
<dbReference type="Pfam" id="PF00072">
    <property type="entry name" value="Response_reg"/>
    <property type="match status" value="1"/>
</dbReference>
<dbReference type="InterPro" id="IPR039420">
    <property type="entry name" value="WalR-like"/>
</dbReference>
<dbReference type="SMART" id="SM00862">
    <property type="entry name" value="Trans_reg_C"/>
    <property type="match status" value="1"/>
</dbReference>
<dbReference type="PROSITE" id="PS51755">
    <property type="entry name" value="OMPR_PHOB"/>
    <property type="match status" value="1"/>
</dbReference>
<dbReference type="PANTHER" id="PTHR48111:SF2">
    <property type="entry name" value="RESPONSE REGULATOR SAER"/>
    <property type="match status" value="1"/>
</dbReference>
<evidence type="ECO:0000256" key="6">
    <source>
        <dbReference type="PROSITE-ProRule" id="PRU00169"/>
    </source>
</evidence>
<dbReference type="SUPFAM" id="SSF46894">
    <property type="entry name" value="C-terminal effector domain of the bipartite response regulators"/>
    <property type="match status" value="1"/>
</dbReference>
<dbReference type="Pfam" id="PF00486">
    <property type="entry name" value="Trans_reg_C"/>
    <property type="match status" value="1"/>
</dbReference>
<dbReference type="InterPro" id="IPR016032">
    <property type="entry name" value="Sig_transdc_resp-reg_C-effctor"/>
</dbReference>
<evidence type="ECO:0000256" key="3">
    <source>
        <dbReference type="ARBA" id="ARBA00023015"/>
    </source>
</evidence>
<evidence type="ECO:0000256" key="1">
    <source>
        <dbReference type="ARBA" id="ARBA00022553"/>
    </source>
</evidence>
<evidence type="ECO:0000313" key="11">
    <source>
        <dbReference type="Proteomes" id="UP000609346"/>
    </source>
</evidence>
<dbReference type="InterPro" id="IPR001789">
    <property type="entry name" value="Sig_transdc_resp-reg_receiver"/>
</dbReference>
<proteinExistence type="predicted"/>
<dbReference type="InterPro" id="IPR036388">
    <property type="entry name" value="WH-like_DNA-bd_sf"/>
</dbReference>
<sequence length="229" mass="26500">MRQHLVLVVDDEKDIRDVITVYLNNENIRTIEAADGIEALEVMSREMVDLVILDVMMPRLDGIMTCRKIREQSEVQVLMLSAKQEDIDKINGLTMGADDYLGKPFNPLELVARVKAQLRRSQRITPQQDEHYIQIGSLIIDFRRHLVSIGEKKVQLTPLEFGILELLGRHRGQVFSANHIYEAVWKERAMNSENNVMAHIRNLREKIETNPREPRFIKTVWGVGYKIDA</sequence>
<dbReference type="Proteomes" id="UP000609346">
    <property type="component" value="Unassembled WGS sequence"/>
</dbReference>
<evidence type="ECO:0000259" key="9">
    <source>
        <dbReference type="PROSITE" id="PS51755"/>
    </source>
</evidence>
<protein>
    <submittedName>
        <fullName evidence="10">Response regulator transcription factor</fullName>
    </submittedName>
</protein>
<keyword evidence="5" id="KW-0804">Transcription</keyword>
<evidence type="ECO:0000256" key="7">
    <source>
        <dbReference type="PROSITE-ProRule" id="PRU01091"/>
    </source>
</evidence>
<dbReference type="SMART" id="SM00448">
    <property type="entry name" value="REC"/>
    <property type="match status" value="1"/>
</dbReference>
<keyword evidence="3" id="KW-0805">Transcription regulation</keyword>
<dbReference type="Gene3D" id="3.40.50.2300">
    <property type="match status" value="1"/>
</dbReference>
<dbReference type="PANTHER" id="PTHR48111">
    <property type="entry name" value="REGULATOR OF RPOS"/>
    <property type="match status" value="1"/>
</dbReference>
<keyword evidence="11" id="KW-1185">Reference proteome</keyword>
<dbReference type="CDD" id="cd17574">
    <property type="entry name" value="REC_OmpR"/>
    <property type="match status" value="1"/>
</dbReference>
<organism evidence="10 11">
    <name type="scientific">Paenibacillus terricola</name>
    <dbReference type="NCBI Taxonomy" id="2763503"/>
    <lineage>
        <taxon>Bacteria</taxon>
        <taxon>Bacillati</taxon>
        <taxon>Bacillota</taxon>
        <taxon>Bacilli</taxon>
        <taxon>Bacillales</taxon>
        <taxon>Paenibacillaceae</taxon>
        <taxon>Paenibacillus</taxon>
    </lineage>
</organism>
<keyword evidence="4 7" id="KW-0238">DNA-binding</keyword>
<dbReference type="EMBL" id="JACXZA010000003">
    <property type="protein sequence ID" value="MBD3919992.1"/>
    <property type="molecule type" value="Genomic_DNA"/>
</dbReference>
<feature type="domain" description="Response regulatory" evidence="8">
    <location>
        <begin position="5"/>
        <end position="118"/>
    </location>
</feature>
<reference evidence="10 11" key="1">
    <citation type="submission" date="2020-09" db="EMBL/GenBank/DDBJ databases">
        <title>Paenibacillus sp. strain PR3 16S rRNA gene Genome sequencing and assembly.</title>
        <authorList>
            <person name="Kim J."/>
        </authorList>
    </citation>
    <scope>NUCLEOTIDE SEQUENCE [LARGE SCALE GENOMIC DNA]</scope>
    <source>
        <strain evidence="10 11">PR3</strain>
    </source>
</reference>
<dbReference type="Gene3D" id="6.10.250.690">
    <property type="match status" value="1"/>
</dbReference>
<dbReference type="RefSeq" id="WP_191204257.1">
    <property type="nucleotide sequence ID" value="NZ_JACXZA010000003.1"/>
</dbReference>
<dbReference type="CDD" id="cd00383">
    <property type="entry name" value="trans_reg_C"/>
    <property type="match status" value="1"/>
</dbReference>
<feature type="domain" description="OmpR/PhoB-type" evidence="9">
    <location>
        <begin position="130"/>
        <end position="229"/>
    </location>
</feature>
<evidence type="ECO:0000256" key="2">
    <source>
        <dbReference type="ARBA" id="ARBA00023012"/>
    </source>
</evidence>
<dbReference type="PROSITE" id="PS50110">
    <property type="entry name" value="RESPONSE_REGULATORY"/>
    <property type="match status" value="1"/>
</dbReference>
<dbReference type="InterPro" id="IPR001867">
    <property type="entry name" value="OmpR/PhoB-type_DNA-bd"/>
</dbReference>
<evidence type="ECO:0000313" key="10">
    <source>
        <dbReference type="EMBL" id="MBD3919992.1"/>
    </source>
</evidence>
<keyword evidence="1 6" id="KW-0597">Phosphoprotein</keyword>
<feature type="DNA-binding region" description="OmpR/PhoB-type" evidence="7">
    <location>
        <begin position="130"/>
        <end position="229"/>
    </location>
</feature>
<feature type="modified residue" description="4-aspartylphosphate" evidence="6">
    <location>
        <position position="54"/>
    </location>
</feature>
<gene>
    <name evidence="10" type="ORF">H8B09_14605</name>
</gene>
<evidence type="ECO:0000256" key="5">
    <source>
        <dbReference type="ARBA" id="ARBA00023163"/>
    </source>
</evidence>
<comment type="caution">
    <text evidence="10">The sequence shown here is derived from an EMBL/GenBank/DDBJ whole genome shotgun (WGS) entry which is preliminary data.</text>
</comment>
<dbReference type="Gene3D" id="1.10.10.10">
    <property type="entry name" value="Winged helix-like DNA-binding domain superfamily/Winged helix DNA-binding domain"/>
    <property type="match status" value="1"/>
</dbReference>
<dbReference type="SUPFAM" id="SSF52172">
    <property type="entry name" value="CheY-like"/>
    <property type="match status" value="1"/>
</dbReference>
<dbReference type="InterPro" id="IPR011006">
    <property type="entry name" value="CheY-like_superfamily"/>
</dbReference>
<keyword evidence="2" id="KW-0902">Two-component regulatory system</keyword>
<accession>A0ABR8MVL4</accession>
<name>A0ABR8MVL4_9BACL</name>
<evidence type="ECO:0000259" key="8">
    <source>
        <dbReference type="PROSITE" id="PS50110"/>
    </source>
</evidence>